<reference evidence="1" key="1">
    <citation type="submission" date="2018-02" db="EMBL/GenBank/DDBJ databases">
        <title>Rhizophora mucronata_Transcriptome.</title>
        <authorList>
            <person name="Meera S.P."/>
            <person name="Sreeshan A."/>
            <person name="Augustine A."/>
        </authorList>
    </citation>
    <scope>NUCLEOTIDE SEQUENCE</scope>
    <source>
        <tissue evidence="1">Leaf</tissue>
    </source>
</reference>
<proteinExistence type="predicted"/>
<sequence>MTRSLQMLGTYIHCHIFTTKENK</sequence>
<evidence type="ECO:0000313" key="1">
    <source>
        <dbReference type="EMBL" id="MBX68132.1"/>
    </source>
</evidence>
<dbReference type="EMBL" id="GGEC01087648">
    <property type="protein sequence ID" value="MBX68132.1"/>
    <property type="molecule type" value="Transcribed_RNA"/>
</dbReference>
<organism evidence="1">
    <name type="scientific">Rhizophora mucronata</name>
    <name type="common">Asiatic mangrove</name>
    <dbReference type="NCBI Taxonomy" id="61149"/>
    <lineage>
        <taxon>Eukaryota</taxon>
        <taxon>Viridiplantae</taxon>
        <taxon>Streptophyta</taxon>
        <taxon>Embryophyta</taxon>
        <taxon>Tracheophyta</taxon>
        <taxon>Spermatophyta</taxon>
        <taxon>Magnoliopsida</taxon>
        <taxon>eudicotyledons</taxon>
        <taxon>Gunneridae</taxon>
        <taxon>Pentapetalae</taxon>
        <taxon>rosids</taxon>
        <taxon>fabids</taxon>
        <taxon>Malpighiales</taxon>
        <taxon>Rhizophoraceae</taxon>
        <taxon>Rhizophora</taxon>
    </lineage>
</organism>
<dbReference type="AlphaFoldDB" id="A0A2P2QM95"/>
<protein>
    <submittedName>
        <fullName evidence="1">Uncharacterized protein</fullName>
    </submittedName>
</protein>
<accession>A0A2P2QM95</accession>
<name>A0A2P2QM95_RHIMU</name>